<dbReference type="EMBL" id="SMSI01000001">
    <property type="protein sequence ID" value="TDH39185.1"/>
    <property type="molecule type" value="Genomic_DNA"/>
</dbReference>
<dbReference type="InterPro" id="IPR036390">
    <property type="entry name" value="WH_DNA-bd_sf"/>
</dbReference>
<evidence type="ECO:0000256" key="3">
    <source>
        <dbReference type="ARBA" id="ARBA00022829"/>
    </source>
</evidence>
<evidence type="ECO:0000313" key="7">
    <source>
        <dbReference type="Proteomes" id="UP000295131"/>
    </source>
</evidence>
<keyword evidence="3" id="KW-0159">Chromosome partition</keyword>
<feature type="region of interest" description="Disordered" evidence="5">
    <location>
        <begin position="1"/>
        <end position="29"/>
    </location>
</feature>
<gene>
    <name evidence="6" type="primary">scpB</name>
    <name evidence="6" type="ORF">E2A64_08980</name>
</gene>
<evidence type="ECO:0000256" key="4">
    <source>
        <dbReference type="ARBA" id="ARBA00023306"/>
    </source>
</evidence>
<dbReference type="OrthoDB" id="9806226at2"/>
<organism evidence="6 7">
    <name type="scientific">Pseudohoeflea suaedae</name>
    <dbReference type="NCBI Taxonomy" id="877384"/>
    <lineage>
        <taxon>Bacteria</taxon>
        <taxon>Pseudomonadati</taxon>
        <taxon>Pseudomonadota</taxon>
        <taxon>Alphaproteobacteria</taxon>
        <taxon>Hyphomicrobiales</taxon>
        <taxon>Rhizobiaceae</taxon>
        <taxon>Pseudohoeflea</taxon>
    </lineage>
</organism>
<feature type="region of interest" description="Disordered" evidence="5">
    <location>
        <begin position="217"/>
        <end position="236"/>
    </location>
</feature>
<protein>
    <submittedName>
        <fullName evidence="6">SMC-Scp complex subunit ScpB</fullName>
    </submittedName>
</protein>
<dbReference type="Proteomes" id="UP000295131">
    <property type="component" value="Unassembled WGS sequence"/>
</dbReference>
<name>A0A4V6PK27_9HYPH</name>
<sequence length="254" mass="27798">MTTDSGQPNPVDYDEPEIDAAASGEDADSAAVDKLRERALAEAMRIAEALVFASSEPVAETVIAEKLPRGSDAADVMARLERAYSTRGVNLVRVAGAWAFRTAADLSFLIRQEQSEVRKLSRAGLEVMAIIAYHQPVTRAEIEEIRGVATSRGTLDVLLETGWVRMRGRRRTPGRPVTYGTTSQFLDHFGLEELRDLPGMDELKGAGLLSNRIPANFSMPQPPANDDLSDEEDPITQMDIEELGLLSPMGEEEE</sequence>
<accession>A0A4V6PK27</accession>
<dbReference type="AlphaFoldDB" id="A0A4V6PK27"/>
<keyword evidence="7" id="KW-1185">Reference proteome</keyword>
<dbReference type="Pfam" id="PF04079">
    <property type="entry name" value="SMC_ScpB"/>
    <property type="match status" value="1"/>
</dbReference>
<evidence type="ECO:0000256" key="1">
    <source>
        <dbReference type="ARBA" id="ARBA00022490"/>
    </source>
</evidence>
<keyword evidence="4" id="KW-0131">Cell cycle</keyword>
<dbReference type="InterPro" id="IPR036388">
    <property type="entry name" value="WH-like_DNA-bd_sf"/>
</dbReference>
<dbReference type="SUPFAM" id="SSF46785">
    <property type="entry name" value="Winged helix' DNA-binding domain"/>
    <property type="match status" value="2"/>
</dbReference>
<dbReference type="InterPro" id="IPR005234">
    <property type="entry name" value="ScpB_csome_segregation"/>
</dbReference>
<dbReference type="GO" id="GO:0051304">
    <property type="term" value="P:chromosome separation"/>
    <property type="evidence" value="ECO:0007669"/>
    <property type="project" value="InterPro"/>
</dbReference>
<dbReference type="PANTHER" id="PTHR34298:SF2">
    <property type="entry name" value="SEGREGATION AND CONDENSATION PROTEIN B"/>
    <property type="match status" value="1"/>
</dbReference>
<dbReference type="NCBIfam" id="TIGR00281">
    <property type="entry name" value="SMC-Scp complex subunit ScpB"/>
    <property type="match status" value="1"/>
</dbReference>
<proteinExistence type="predicted"/>
<keyword evidence="2" id="KW-0132">Cell division</keyword>
<feature type="compositionally biased region" description="Acidic residues" evidence="5">
    <location>
        <begin position="227"/>
        <end position="236"/>
    </location>
</feature>
<comment type="caution">
    <text evidence="6">The sequence shown here is derived from an EMBL/GenBank/DDBJ whole genome shotgun (WGS) entry which is preliminary data.</text>
</comment>
<keyword evidence="1" id="KW-0963">Cytoplasm</keyword>
<feature type="compositionally biased region" description="Low complexity" evidence="5">
    <location>
        <begin position="19"/>
        <end position="29"/>
    </location>
</feature>
<dbReference type="PANTHER" id="PTHR34298">
    <property type="entry name" value="SEGREGATION AND CONDENSATION PROTEIN B"/>
    <property type="match status" value="1"/>
</dbReference>
<dbReference type="GO" id="GO:0051301">
    <property type="term" value="P:cell division"/>
    <property type="evidence" value="ECO:0007669"/>
    <property type="project" value="UniProtKB-KW"/>
</dbReference>
<evidence type="ECO:0000256" key="2">
    <source>
        <dbReference type="ARBA" id="ARBA00022618"/>
    </source>
</evidence>
<reference evidence="6 7" key="1">
    <citation type="journal article" date="2013" name="Int. J. Syst. Evol. Microbiol.">
        <title>Hoeflea suaedae sp. nov., an endophytic bacterium isolated from the root of the halophyte Suaeda maritima.</title>
        <authorList>
            <person name="Chung E.J."/>
            <person name="Park J.A."/>
            <person name="Pramanik P."/>
            <person name="Bibi F."/>
            <person name="Jeon C.O."/>
            <person name="Chung Y.R."/>
        </authorList>
    </citation>
    <scope>NUCLEOTIDE SEQUENCE [LARGE SCALE GENOMIC DNA]</scope>
    <source>
        <strain evidence="6 7">YC6898</strain>
    </source>
</reference>
<evidence type="ECO:0000313" key="6">
    <source>
        <dbReference type="EMBL" id="TDH39185.1"/>
    </source>
</evidence>
<evidence type="ECO:0000256" key="5">
    <source>
        <dbReference type="SAM" id="MobiDB-lite"/>
    </source>
</evidence>
<dbReference type="Gene3D" id="1.10.10.10">
    <property type="entry name" value="Winged helix-like DNA-binding domain superfamily/Winged helix DNA-binding domain"/>
    <property type="match status" value="2"/>
</dbReference>